<reference evidence="10" key="1">
    <citation type="journal article" date="2019" name="Int. J. Syst. Evol. Microbiol.">
        <title>The Global Catalogue of Microorganisms (GCM) 10K type strain sequencing project: providing services to taxonomists for standard genome sequencing and annotation.</title>
        <authorList>
            <consortium name="The Broad Institute Genomics Platform"/>
            <consortium name="The Broad Institute Genome Sequencing Center for Infectious Disease"/>
            <person name="Wu L."/>
            <person name="Ma J."/>
        </authorList>
    </citation>
    <scope>NUCLEOTIDE SEQUENCE [LARGE SCALE GENOMIC DNA]</scope>
    <source>
        <strain evidence="10">CCUG 59189</strain>
    </source>
</reference>
<feature type="transmembrane region" description="Helical" evidence="8">
    <location>
        <begin position="246"/>
        <end position="272"/>
    </location>
</feature>
<evidence type="ECO:0000313" key="10">
    <source>
        <dbReference type="Proteomes" id="UP001597262"/>
    </source>
</evidence>
<sequence>MAPLRDKRVKTPFVSSVFYFCFFLLLLIIFGAASALFQVKGISLRHLAEVFATQSNDAVSYTVWHVRVPRVLLAVLLGAGLAAAGALLQGMTRNPLSDPEILGVNQGASCFVVIALVLFGEQNASWLILGAAFLGAAAGGSLIYVLAFRSGYSPYRIVLAGSAVSLFLGALTTGTILLHENKLTEILYWMAGKLSGSNWDDIRIILIPVLVALVCSFALAQRMNVLVLGEETAQGLGMNTLRIRRYLSVLIVVLTGSAVAVAGPIGFIGLMVPHMARRLVGHDYRILLPFSALLGANLLVLADFASQWITYPADIPVGIITALLGTPFFVYLLRSKKGDVK</sequence>
<dbReference type="InterPro" id="IPR037294">
    <property type="entry name" value="ABC_BtuC-like"/>
</dbReference>
<feature type="transmembrane region" description="Helical" evidence="8">
    <location>
        <begin position="17"/>
        <end position="37"/>
    </location>
</feature>
<keyword evidence="6 8" id="KW-1133">Transmembrane helix</keyword>
<evidence type="ECO:0000256" key="1">
    <source>
        <dbReference type="ARBA" id="ARBA00004651"/>
    </source>
</evidence>
<accession>A0ABW3RZD4</accession>
<dbReference type="RefSeq" id="WP_379320044.1">
    <property type="nucleotide sequence ID" value="NZ_JBHTLM010000010.1"/>
</dbReference>
<dbReference type="SUPFAM" id="SSF81345">
    <property type="entry name" value="ABC transporter involved in vitamin B12 uptake, BtuC"/>
    <property type="match status" value="1"/>
</dbReference>
<dbReference type="InterPro" id="IPR000522">
    <property type="entry name" value="ABC_transptr_permease_BtuC"/>
</dbReference>
<protein>
    <submittedName>
        <fullName evidence="9">FecCD family ABC transporter permease</fullName>
    </submittedName>
</protein>
<keyword evidence="7 8" id="KW-0472">Membrane</keyword>
<keyword evidence="3" id="KW-0813">Transport</keyword>
<evidence type="ECO:0000313" key="9">
    <source>
        <dbReference type="EMBL" id="MFD1177599.1"/>
    </source>
</evidence>
<comment type="caution">
    <text evidence="9">The sequence shown here is derived from an EMBL/GenBank/DDBJ whole genome shotgun (WGS) entry which is preliminary data.</text>
</comment>
<evidence type="ECO:0000256" key="5">
    <source>
        <dbReference type="ARBA" id="ARBA00022692"/>
    </source>
</evidence>
<feature type="transmembrane region" description="Helical" evidence="8">
    <location>
        <begin position="101"/>
        <end position="119"/>
    </location>
</feature>
<dbReference type="PANTHER" id="PTHR30472">
    <property type="entry name" value="FERRIC ENTEROBACTIN TRANSPORT SYSTEM PERMEASE PROTEIN"/>
    <property type="match status" value="1"/>
</dbReference>
<keyword evidence="5 8" id="KW-0812">Transmembrane</keyword>
<evidence type="ECO:0000256" key="7">
    <source>
        <dbReference type="ARBA" id="ARBA00023136"/>
    </source>
</evidence>
<organism evidence="9 10">
    <name type="scientific">Paenibacillus puldeungensis</name>
    <dbReference type="NCBI Taxonomy" id="696536"/>
    <lineage>
        <taxon>Bacteria</taxon>
        <taxon>Bacillati</taxon>
        <taxon>Bacillota</taxon>
        <taxon>Bacilli</taxon>
        <taxon>Bacillales</taxon>
        <taxon>Paenibacillaceae</taxon>
        <taxon>Paenibacillus</taxon>
    </lineage>
</organism>
<keyword evidence="10" id="KW-1185">Reference proteome</keyword>
<dbReference type="Proteomes" id="UP001597262">
    <property type="component" value="Unassembled WGS sequence"/>
</dbReference>
<dbReference type="Pfam" id="PF01032">
    <property type="entry name" value="FecCD"/>
    <property type="match status" value="1"/>
</dbReference>
<feature type="transmembrane region" description="Helical" evidence="8">
    <location>
        <begin position="71"/>
        <end position="89"/>
    </location>
</feature>
<dbReference type="Gene3D" id="1.10.3470.10">
    <property type="entry name" value="ABC transporter involved in vitamin B12 uptake, BtuC"/>
    <property type="match status" value="1"/>
</dbReference>
<keyword evidence="4" id="KW-1003">Cell membrane</keyword>
<feature type="transmembrane region" description="Helical" evidence="8">
    <location>
        <begin position="315"/>
        <end position="333"/>
    </location>
</feature>
<feature type="transmembrane region" description="Helical" evidence="8">
    <location>
        <begin position="157"/>
        <end position="179"/>
    </location>
</feature>
<evidence type="ECO:0000256" key="6">
    <source>
        <dbReference type="ARBA" id="ARBA00022989"/>
    </source>
</evidence>
<comment type="subcellular location">
    <subcellularLocation>
        <location evidence="1">Cell membrane</location>
        <topology evidence="1">Multi-pass membrane protein</topology>
    </subcellularLocation>
</comment>
<proteinExistence type="inferred from homology"/>
<evidence type="ECO:0000256" key="2">
    <source>
        <dbReference type="ARBA" id="ARBA00007935"/>
    </source>
</evidence>
<gene>
    <name evidence="9" type="ORF">ACFQ3W_14995</name>
</gene>
<name>A0ABW3RZD4_9BACL</name>
<comment type="similarity">
    <text evidence="2">Belongs to the binding-protein-dependent transport system permease family. FecCD subfamily.</text>
</comment>
<dbReference type="PANTHER" id="PTHR30472:SF1">
    <property type="entry name" value="FE(3+) DICITRATE TRANSPORT SYSTEM PERMEASE PROTEIN FECC-RELATED"/>
    <property type="match status" value="1"/>
</dbReference>
<evidence type="ECO:0000256" key="4">
    <source>
        <dbReference type="ARBA" id="ARBA00022475"/>
    </source>
</evidence>
<evidence type="ECO:0000256" key="8">
    <source>
        <dbReference type="SAM" id="Phobius"/>
    </source>
</evidence>
<feature type="transmembrane region" description="Helical" evidence="8">
    <location>
        <begin position="126"/>
        <end position="145"/>
    </location>
</feature>
<dbReference type="EMBL" id="JBHTLM010000010">
    <property type="protein sequence ID" value="MFD1177599.1"/>
    <property type="molecule type" value="Genomic_DNA"/>
</dbReference>
<feature type="transmembrane region" description="Helical" evidence="8">
    <location>
        <begin position="200"/>
        <end position="220"/>
    </location>
</feature>
<evidence type="ECO:0000256" key="3">
    <source>
        <dbReference type="ARBA" id="ARBA00022448"/>
    </source>
</evidence>
<dbReference type="CDD" id="cd06550">
    <property type="entry name" value="TM_ABC_iron-siderophores_like"/>
    <property type="match status" value="1"/>
</dbReference>